<evidence type="ECO:0000313" key="5">
    <source>
        <dbReference type="Proteomes" id="UP000663836"/>
    </source>
</evidence>
<evidence type="ECO:0000256" key="1">
    <source>
        <dbReference type="ARBA" id="ARBA00000707"/>
    </source>
</evidence>
<gene>
    <name evidence="4" type="ORF">JBS370_LOCUS19126</name>
</gene>
<dbReference type="PANTHER" id="PTHR21646:SF86">
    <property type="entry name" value="UBIQUITIN CARBOXYL-TERMINAL HYDROLASE"/>
    <property type="match status" value="1"/>
</dbReference>
<dbReference type="InterPro" id="IPR001394">
    <property type="entry name" value="Peptidase_C19_UCH"/>
</dbReference>
<evidence type="ECO:0000259" key="3">
    <source>
        <dbReference type="PROSITE" id="PS50235"/>
    </source>
</evidence>
<dbReference type="SUPFAM" id="SSF54001">
    <property type="entry name" value="Cysteine proteinases"/>
    <property type="match status" value="1"/>
</dbReference>
<dbReference type="Proteomes" id="UP000663836">
    <property type="component" value="Unassembled WGS sequence"/>
</dbReference>
<comment type="similarity">
    <text evidence="2">Belongs to the peptidase C19 family.</text>
</comment>
<dbReference type="InterPro" id="IPR050185">
    <property type="entry name" value="Ub_carboxyl-term_hydrolase"/>
</dbReference>
<comment type="catalytic activity">
    <reaction evidence="1 2">
        <text>Thiol-dependent hydrolysis of ester, thioester, amide, peptide and isopeptide bonds formed by the C-terminal Gly of ubiquitin (a 76-residue protein attached to proteins as an intracellular targeting signal).</text>
        <dbReference type="EC" id="3.4.19.12"/>
    </reaction>
</comment>
<keyword evidence="2" id="KW-0833">Ubl conjugation pathway</keyword>
<proteinExistence type="inferred from homology"/>
<dbReference type="Gene3D" id="3.90.70.10">
    <property type="entry name" value="Cysteine proteinases"/>
    <property type="match status" value="1"/>
</dbReference>
<protein>
    <recommendedName>
        <fullName evidence="2">Ubiquitin carboxyl-terminal hydrolase</fullName>
        <ecNumber evidence="2">3.4.19.12</ecNumber>
    </recommendedName>
</protein>
<keyword evidence="2" id="KW-0378">Hydrolase</keyword>
<dbReference type="EC" id="3.4.19.12" evidence="2"/>
<feature type="domain" description="USP" evidence="3">
    <location>
        <begin position="152"/>
        <end position="504"/>
    </location>
</feature>
<sequence>MKVIDFSLTSFDYGNDIWLPIHDVDGHKTIADLNFPPDTILNIERVEKANTNIQNISKTRHEDLTLKLCKRPMNKIDLEYLYVNSSISIGQLKEEARKRVRNQRTKNLYLWMENGWIKFETDLDDLTLAEMEFDQYSMISFETEDDLIPGLCGLTNLGNTCFMNSALQCLSNIPELTRKILSFGNEINAPIIGAYSTLIKTMWSGEHVVTIPSSLLLNISENLPRFRRYRQQDAQEFMNYFLHLIHQELTSERTLITDLFYGRIQSSVKCLGGCHSIETNEEVISFLPLPVANDIDEYNILYLQSNGKQKLVSVRACARTIETLIESFIKQYEPKLSSTQIQAYNNHLSSINPSLNSLLVDFFREEPLNGDYYCSKCLDLKTARQKADLVLPLPPVLIIQLKRFTYDLDSSAKIDTYIDFPLRDLDLGQYIIQNNDEKTNVSTLYDLVAVSNHTGSLVAGHYITYARNDRNKKWYSFNDETIREIIDEHDIVTKNAYILVYIQRTTLQQRIIIYSWEGA</sequence>
<dbReference type="InterPro" id="IPR028889">
    <property type="entry name" value="USP"/>
</dbReference>
<evidence type="ECO:0000313" key="4">
    <source>
        <dbReference type="EMBL" id="CAF3867722.1"/>
    </source>
</evidence>
<keyword evidence="2" id="KW-0788">Thiol protease</keyword>
<organism evidence="4 5">
    <name type="scientific">Rotaria sordida</name>
    <dbReference type="NCBI Taxonomy" id="392033"/>
    <lineage>
        <taxon>Eukaryota</taxon>
        <taxon>Metazoa</taxon>
        <taxon>Spiralia</taxon>
        <taxon>Gnathifera</taxon>
        <taxon>Rotifera</taxon>
        <taxon>Eurotatoria</taxon>
        <taxon>Bdelloidea</taxon>
        <taxon>Philodinida</taxon>
        <taxon>Philodinidae</taxon>
        <taxon>Rotaria</taxon>
    </lineage>
</organism>
<evidence type="ECO:0000256" key="2">
    <source>
        <dbReference type="RuleBase" id="RU366025"/>
    </source>
</evidence>
<dbReference type="PROSITE" id="PS00973">
    <property type="entry name" value="USP_2"/>
    <property type="match status" value="1"/>
</dbReference>
<dbReference type="GO" id="GO:0004843">
    <property type="term" value="F:cysteine-type deubiquitinase activity"/>
    <property type="evidence" value="ECO:0007669"/>
    <property type="project" value="UniProtKB-UniRule"/>
</dbReference>
<keyword evidence="2" id="KW-0645">Protease</keyword>
<name>A0A819FI31_9BILA</name>
<dbReference type="PROSITE" id="PS50235">
    <property type="entry name" value="USP_3"/>
    <property type="match status" value="1"/>
</dbReference>
<dbReference type="GO" id="GO:0016579">
    <property type="term" value="P:protein deubiquitination"/>
    <property type="evidence" value="ECO:0007669"/>
    <property type="project" value="InterPro"/>
</dbReference>
<dbReference type="InterPro" id="IPR018200">
    <property type="entry name" value="USP_CS"/>
</dbReference>
<dbReference type="PANTHER" id="PTHR21646">
    <property type="entry name" value="UBIQUITIN CARBOXYL-TERMINAL HYDROLASE"/>
    <property type="match status" value="1"/>
</dbReference>
<comment type="caution">
    <text evidence="4">The sequence shown here is derived from an EMBL/GenBank/DDBJ whole genome shotgun (WGS) entry which is preliminary data.</text>
</comment>
<accession>A0A819FI31</accession>
<dbReference type="GO" id="GO:0006508">
    <property type="term" value="P:proteolysis"/>
    <property type="evidence" value="ECO:0007669"/>
    <property type="project" value="UniProtKB-KW"/>
</dbReference>
<reference evidence="4" key="1">
    <citation type="submission" date="2021-02" db="EMBL/GenBank/DDBJ databases">
        <authorList>
            <person name="Nowell W R."/>
        </authorList>
    </citation>
    <scope>NUCLEOTIDE SEQUENCE</scope>
</reference>
<dbReference type="CDD" id="cd02674">
    <property type="entry name" value="Peptidase_C19R"/>
    <property type="match status" value="1"/>
</dbReference>
<dbReference type="EMBL" id="CAJOBD010002251">
    <property type="protein sequence ID" value="CAF3867722.1"/>
    <property type="molecule type" value="Genomic_DNA"/>
</dbReference>
<dbReference type="AlphaFoldDB" id="A0A819FI31"/>
<dbReference type="Pfam" id="PF00443">
    <property type="entry name" value="UCH"/>
    <property type="match status" value="1"/>
</dbReference>
<dbReference type="PROSITE" id="PS00972">
    <property type="entry name" value="USP_1"/>
    <property type="match status" value="1"/>
</dbReference>
<dbReference type="InterPro" id="IPR038765">
    <property type="entry name" value="Papain-like_cys_pep_sf"/>
</dbReference>